<name>A0ABR5KSD0_PSEAV</name>
<proteinExistence type="predicted"/>
<sequence>MDDARFWIDTRDNKLGHWGLKSDVEFFIKEPGYGVVVGEFSPYGRLKKFNPSLLGQIMRAELPTLEASDQPQAV</sequence>
<dbReference type="Proteomes" id="UP000037943">
    <property type="component" value="Unassembled WGS sequence"/>
</dbReference>
<accession>A0ABR5KSD0</accession>
<evidence type="ECO:0000313" key="2">
    <source>
        <dbReference type="Proteomes" id="UP000037943"/>
    </source>
</evidence>
<reference evidence="1 2" key="1">
    <citation type="submission" date="2015-10" db="EMBL/GenBank/DDBJ databases">
        <title>Comparative genomics and high-throughput reverse genetic screens identify a new phytobacterial MAMP and an Arabidopsis receptor required for immune elicitation.</title>
        <authorList>
            <person name="Mott G.A."/>
            <person name="Thakur S."/>
            <person name="Wang P.W."/>
            <person name="Desveaux D."/>
            <person name="Guttman D.S."/>
        </authorList>
    </citation>
    <scope>NUCLEOTIDE SEQUENCE [LARGE SCALE GENOMIC DNA]</scope>
    <source>
        <strain evidence="1 2">107</strain>
    </source>
</reference>
<evidence type="ECO:0000313" key="1">
    <source>
        <dbReference type="EMBL" id="KPC17544.1"/>
    </source>
</evidence>
<gene>
    <name evidence="1" type="ORF">AC499_0746</name>
</gene>
<organism evidence="1 2">
    <name type="scientific">Pseudomonas amygdali pv. lachrymans</name>
    <name type="common">Pseudomonas syringae pv. lachrymans</name>
    <dbReference type="NCBI Taxonomy" id="53707"/>
    <lineage>
        <taxon>Bacteria</taxon>
        <taxon>Pseudomonadati</taxon>
        <taxon>Pseudomonadota</taxon>
        <taxon>Gammaproteobacteria</taxon>
        <taxon>Pseudomonadales</taxon>
        <taxon>Pseudomonadaceae</taxon>
        <taxon>Pseudomonas</taxon>
        <taxon>Pseudomonas amygdali</taxon>
    </lineage>
</organism>
<keyword evidence="2" id="KW-1185">Reference proteome</keyword>
<protein>
    <submittedName>
        <fullName evidence="1">Uncharacterized protein</fullName>
    </submittedName>
</protein>
<dbReference type="EMBL" id="LGLK01000057">
    <property type="protein sequence ID" value="KPC17544.1"/>
    <property type="molecule type" value="Genomic_DNA"/>
</dbReference>
<comment type="caution">
    <text evidence="1">The sequence shown here is derived from an EMBL/GenBank/DDBJ whole genome shotgun (WGS) entry which is preliminary data.</text>
</comment>